<keyword evidence="1" id="KW-0472">Membrane</keyword>
<evidence type="ECO:0000313" key="3">
    <source>
        <dbReference type="EMBL" id="OXA98512.1"/>
    </source>
</evidence>
<dbReference type="InterPro" id="IPR016907">
    <property type="entry name" value="UCP029033"/>
</dbReference>
<reference evidence="2 4" key="1">
    <citation type="submission" date="2014-07" db="EMBL/GenBank/DDBJ databases">
        <title>Genome of Flavobacterium hydatis DSM 2063.</title>
        <authorList>
            <person name="Pipes S.E."/>
            <person name="Stropko S.J."/>
            <person name="Newman J.D."/>
        </authorList>
    </citation>
    <scope>NUCLEOTIDE SEQUENCE [LARGE SCALE GENOMIC DNA]</scope>
    <source>
        <strain evidence="2 4">DSM 2063</strain>
    </source>
</reference>
<organism evidence="2 4">
    <name type="scientific">Flavobacterium hydatis</name>
    <name type="common">Cytophaga aquatilis</name>
    <dbReference type="NCBI Taxonomy" id="991"/>
    <lineage>
        <taxon>Bacteria</taxon>
        <taxon>Pseudomonadati</taxon>
        <taxon>Bacteroidota</taxon>
        <taxon>Flavobacteriia</taxon>
        <taxon>Flavobacteriales</taxon>
        <taxon>Flavobacteriaceae</taxon>
        <taxon>Flavobacterium</taxon>
    </lineage>
</organism>
<proteinExistence type="predicted"/>
<dbReference type="EMBL" id="JPRM01000001">
    <property type="protein sequence ID" value="KFF20196.1"/>
    <property type="molecule type" value="Genomic_DNA"/>
</dbReference>
<evidence type="ECO:0000313" key="4">
    <source>
        <dbReference type="Proteomes" id="UP000028712"/>
    </source>
</evidence>
<dbReference type="InterPro" id="IPR052022">
    <property type="entry name" value="26kDa_periplasmic_antigen"/>
</dbReference>
<dbReference type="Proteomes" id="UP000198424">
    <property type="component" value="Unassembled WGS sequence"/>
</dbReference>
<evidence type="ECO:0000313" key="5">
    <source>
        <dbReference type="Proteomes" id="UP000198424"/>
    </source>
</evidence>
<sequence>MFKNNLNVIIISLAVIISAYLFSNAFQNRNKSNDTISVTGLGKKDFVSDLIVWSGSFSKKSLTLKEAYASLDSDREKIKSYLTSKGIKASEMVFSAVNFNKDFDTSYNENGTPKQQVFTGFTLTQNVSIQSKDVNKIEEISRQSSELINSGVEFYSNPPEYYYTKLAELKIKMIAEATKDASSRAKSIAENADASLGKLKKSDMGVFQITGQNSSEDFSYGGSFNTTSKNKTANITVKLVYQVN</sequence>
<feature type="transmembrane region" description="Helical" evidence="1">
    <location>
        <begin position="6"/>
        <end position="23"/>
    </location>
</feature>
<dbReference type="AlphaFoldDB" id="A0A086AU32"/>
<gene>
    <name evidence="3" type="ORF">B0A62_01545</name>
    <name evidence="2" type="ORF">IW20_00105</name>
</gene>
<dbReference type="eggNOG" id="COG2859">
    <property type="taxonomic scope" value="Bacteria"/>
</dbReference>
<dbReference type="OrthoDB" id="9785289at2"/>
<keyword evidence="1" id="KW-0812">Transmembrane</keyword>
<keyword evidence="1" id="KW-1133">Transmembrane helix</keyword>
<evidence type="ECO:0000313" key="2">
    <source>
        <dbReference type="EMBL" id="KFF20196.1"/>
    </source>
</evidence>
<protein>
    <submittedName>
        <fullName evidence="3">SIMPL domain-containing protein</fullName>
    </submittedName>
</protein>
<dbReference type="PIRSF" id="PIRSF029033">
    <property type="entry name" value="UCP029033"/>
    <property type="match status" value="1"/>
</dbReference>
<dbReference type="STRING" id="991.IW20_00105"/>
<dbReference type="PANTHER" id="PTHR34387:SF2">
    <property type="entry name" value="SLR1258 PROTEIN"/>
    <property type="match status" value="1"/>
</dbReference>
<dbReference type="PANTHER" id="PTHR34387">
    <property type="entry name" value="SLR1258 PROTEIN"/>
    <property type="match status" value="1"/>
</dbReference>
<reference evidence="3 5" key="2">
    <citation type="submission" date="2016-11" db="EMBL/GenBank/DDBJ databases">
        <title>Whole genomes of Flavobacteriaceae.</title>
        <authorList>
            <person name="Stine C."/>
            <person name="Li C."/>
            <person name="Tadesse D."/>
        </authorList>
    </citation>
    <scope>NUCLEOTIDE SEQUENCE [LARGE SCALE GENOMIC DNA]</scope>
    <source>
        <strain evidence="3 5">ATCC 29551</strain>
    </source>
</reference>
<dbReference type="Pfam" id="PF04402">
    <property type="entry name" value="SIMPL"/>
    <property type="match status" value="1"/>
</dbReference>
<dbReference type="Gene3D" id="3.30.70.2970">
    <property type="entry name" value="Protein of unknown function (DUF541), domain 2"/>
    <property type="match status" value="1"/>
</dbReference>
<comment type="caution">
    <text evidence="2">The sequence shown here is derived from an EMBL/GenBank/DDBJ whole genome shotgun (WGS) entry which is preliminary data.</text>
</comment>
<name>A0A086AU32_FLAHY</name>
<dbReference type="GO" id="GO:0006974">
    <property type="term" value="P:DNA damage response"/>
    <property type="evidence" value="ECO:0007669"/>
    <property type="project" value="TreeGrafter"/>
</dbReference>
<accession>A0A086AU32</accession>
<dbReference type="InterPro" id="IPR007497">
    <property type="entry name" value="SIMPL/DUF541"/>
</dbReference>
<evidence type="ECO:0000256" key="1">
    <source>
        <dbReference type="SAM" id="Phobius"/>
    </source>
</evidence>
<keyword evidence="5" id="KW-1185">Reference proteome</keyword>
<dbReference type="Proteomes" id="UP000028712">
    <property type="component" value="Unassembled WGS sequence"/>
</dbReference>
<dbReference type="EMBL" id="MUGY01000001">
    <property type="protein sequence ID" value="OXA98512.1"/>
    <property type="molecule type" value="Genomic_DNA"/>
</dbReference>
<dbReference type="RefSeq" id="WP_035617254.1">
    <property type="nucleotide sequence ID" value="NZ_JBEWQG010000016.1"/>
</dbReference>